<evidence type="ECO:0000256" key="2">
    <source>
        <dbReference type="ARBA" id="ARBA00023027"/>
    </source>
</evidence>
<dbReference type="Proteomes" id="UP000243376">
    <property type="component" value="Unassembled WGS sequence"/>
</dbReference>
<dbReference type="PIRSF" id="PIRSF000124">
    <property type="entry name" value="UDPglc_GDPman_dh"/>
    <property type="match status" value="1"/>
</dbReference>
<evidence type="ECO:0000313" key="5">
    <source>
        <dbReference type="EMBL" id="PMP82908.1"/>
    </source>
</evidence>
<dbReference type="SUPFAM" id="SSF51735">
    <property type="entry name" value="NAD(P)-binding Rossmann-fold domains"/>
    <property type="match status" value="1"/>
</dbReference>
<gene>
    <name evidence="5" type="ORF">C0184_06200</name>
</gene>
<comment type="caution">
    <text evidence="5">The sequence shown here is derived from an EMBL/GenBank/DDBJ whole genome shotgun (WGS) entry which is preliminary data.</text>
</comment>
<dbReference type="InterPro" id="IPR008927">
    <property type="entry name" value="6-PGluconate_DH-like_C_sf"/>
</dbReference>
<dbReference type="SMART" id="SM00984">
    <property type="entry name" value="UDPG_MGDP_dh_C"/>
    <property type="match status" value="1"/>
</dbReference>
<evidence type="ECO:0000259" key="4">
    <source>
        <dbReference type="SMART" id="SM00984"/>
    </source>
</evidence>
<sequence length="440" mass="48529">MFHTLMNRIHDRSVCVGVIGLGYVGLPLAERAGRVGFRVLGFDVSPTRVEQVNRGESYIGDVSSVALAALREAGRIEATTDMRRMSVCDILVICVPTPLNATREPDMRYVKAASDDVAASIRPGQLVILESTTYPGTTRELIKPRIERNGLRVGEQVFLAFSPERIDPGQTSSKGYSVENTPKVVGGITPQCTELAGAFYGYITNRVVPVSSPDVAELTKLFENIFRAVNIALVNELALLCDRMGINVWEVIEAAATKPYGFMKFTPGPGLGGHCIPIDPFYLTWKARSFDLTTRFIELAGEINTQMPRHVHDLVVRTLNRARKPLNGSTIILLGIAYKPDVDDYRESPAFKVYDLLTADGATVIPCDPHITEFELHDGRRMQTVSLTDDLLRSCDCAVIITNHSAFDYERIATLAPAIVDTRNATRHLQGPLREKITVL</sequence>
<feature type="domain" description="UDP-glucose/GDP-mannose dehydrogenase C-terminal" evidence="4">
    <location>
        <begin position="332"/>
        <end position="428"/>
    </location>
</feature>
<dbReference type="GO" id="GO:0000271">
    <property type="term" value="P:polysaccharide biosynthetic process"/>
    <property type="evidence" value="ECO:0007669"/>
    <property type="project" value="InterPro"/>
</dbReference>
<name>A0A2J6X7A1_9CHLR</name>
<accession>A0A2J6X7A1</accession>
<keyword evidence="1" id="KW-0560">Oxidoreductase</keyword>
<dbReference type="AlphaFoldDB" id="A0A2J6X7A1"/>
<reference evidence="5 6" key="1">
    <citation type="submission" date="2018-01" db="EMBL/GenBank/DDBJ databases">
        <title>Metagenomic assembled genomes from two thermal pools in the Uzon Caldera, Kamchatka, Russia.</title>
        <authorList>
            <person name="Wilkins L."/>
            <person name="Ettinger C."/>
        </authorList>
    </citation>
    <scope>NUCLEOTIDE SEQUENCE [LARGE SCALE GENOMIC DNA]</scope>
    <source>
        <strain evidence="5">ZAV-02</strain>
    </source>
</reference>
<proteinExistence type="inferred from homology"/>
<evidence type="ECO:0000313" key="6">
    <source>
        <dbReference type="Proteomes" id="UP000243376"/>
    </source>
</evidence>
<evidence type="ECO:0000256" key="1">
    <source>
        <dbReference type="ARBA" id="ARBA00023002"/>
    </source>
</evidence>
<dbReference type="InterPro" id="IPR036291">
    <property type="entry name" value="NAD(P)-bd_dom_sf"/>
</dbReference>
<dbReference type="InterPro" id="IPR001732">
    <property type="entry name" value="UDP-Glc/GDP-Man_DH_N"/>
</dbReference>
<dbReference type="EMBL" id="PNIQ01000406">
    <property type="protein sequence ID" value="PMP82908.1"/>
    <property type="molecule type" value="Genomic_DNA"/>
</dbReference>
<dbReference type="InterPro" id="IPR014027">
    <property type="entry name" value="UDP-Glc/GDP-Man_DH_C"/>
</dbReference>
<dbReference type="Pfam" id="PF03721">
    <property type="entry name" value="UDPG_MGDP_dh_N"/>
    <property type="match status" value="1"/>
</dbReference>
<dbReference type="Gene3D" id="3.40.50.720">
    <property type="entry name" value="NAD(P)-binding Rossmann-like Domain"/>
    <property type="match status" value="2"/>
</dbReference>
<dbReference type="Pfam" id="PF00984">
    <property type="entry name" value="UDPG_MGDP_dh"/>
    <property type="match status" value="1"/>
</dbReference>
<dbReference type="GO" id="GO:0016616">
    <property type="term" value="F:oxidoreductase activity, acting on the CH-OH group of donors, NAD or NADP as acceptor"/>
    <property type="evidence" value="ECO:0007669"/>
    <property type="project" value="InterPro"/>
</dbReference>
<keyword evidence="2" id="KW-0520">NAD</keyword>
<comment type="similarity">
    <text evidence="3">Belongs to the UDP-glucose/GDP-mannose dehydrogenase family.</text>
</comment>
<dbReference type="Pfam" id="PF03720">
    <property type="entry name" value="UDPG_MGDP_dh_C"/>
    <property type="match status" value="1"/>
</dbReference>
<dbReference type="SUPFAM" id="SSF48179">
    <property type="entry name" value="6-phosphogluconate dehydrogenase C-terminal domain-like"/>
    <property type="match status" value="1"/>
</dbReference>
<dbReference type="GO" id="GO:0016628">
    <property type="term" value="F:oxidoreductase activity, acting on the CH-CH group of donors, NAD or NADP as acceptor"/>
    <property type="evidence" value="ECO:0007669"/>
    <property type="project" value="InterPro"/>
</dbReference>
<dbReference type="InterPro" id="IPR014026">
    <property type="entry name" value="UDP-Glc/GDP-Man_DH_dimer"/>
</dbReference>
<dbReference type="GO" id="GO:0051287">
    <property type="term" value="F:NAD binding"/>
    <property type="evidence" value="ECO:0007669"/>
    <property type="project" value="InterPro"/>
</dbReference>
<dbReference type="PIRSF" id="PIRSF500136">
    <property type="entry name" value="UDP_ManNAc_DH"/>
    <property type="match status" value="1"/>
</dbReference>
<dbReference type="PANTHER" id="PTHR43491">
    <property type="entry name" value="UDP-N-ACETYL-D-MANNOSAMINE DEHYDROGENASE"/>
    <property type="match status" value="1"/>
</dbReference>
<dbReference type="NCBIfam" id="TIGR03026">
    <property type="entry name" value="NDP-sugDHase"/>
    <property type="match status" value="1"/>
</dbReference>
<dbReference type="InterPro" id="IPR017476">
    <property type="entry name" value="UDP-Glc/GDP-Man"/>
</dbReference>
<evidence type="ECO:0000256" key="3">
    <source>
        <dbReference type="PIRNR" id="PIRNR000124"/>
    </source>
</evidence>
<organism evidence="5 6">
    <name type="scientific">Chloroflexus aggregans</name>
    <dbReference type="NCBI Taxonomy" id="152260"/>
    <lineage>
        <taxon>Bacteria</taxon>
        <taxon>Bacillati</taxon>
        <taxon>Chloroflexota</taxon>
        <taxon>Chloroflexia</taxon>
        <taxon>Chloroflexales</taxon>
        <taxon>Chloroflexineae</taxon>
        <taxon>Chloroflexaceae</taxon>
        <taxon>Chloroflexus</taxon>
    </lineage>
</organism>
<dbReference type="SUPFAM" id="SSF52413">
    <property type="entry name" value="UDP-glucose/GDP-mannose dehydrogenase C-terminal domain"/>
    <property type="match status" value="1"/>
</dbReference>
<dbReference type="InterPro" id="IPR028359">
    <property type="entry name" value="UDP_ManNAc/GlcNAc_DH"/>
</dbReference>
<dbReference type="PANTHER" id="PTHR43491:SF1">
    <property type="entry name" value="UDP-N-ACETYL-D-MANNOSAMINE DEHYDROGENASE"/>
    <property type="match status" value="1"/>
</dbReference>
<protein>
    <submittedName>
        <fullName evidence="5">UDP-N-acetyl-D-glucosamine dehydrogenase</fullName>
    </submittedName>
</protein>
<dbReference type="InterPro" id="IPR036220">
    <property type="entry name" value="UDP-Glc/GDP-Man_DH_C_sf"/>
</dbReference>